<organism evidence="4">
    <name type="scientific">marine sediment metagenome</name>
    <dbReference type="NCBI Taxonomy" id="412755"/>
    <lineage>
        <taxon>unclassified sequences</taxon>
        <taxon>metagenomes</taxon>
        <taxon>ecological metagenomes</taxon>
    </lineage>
</organism>
<dbReference type="PANTHER" id="PTHR43048:SF3">
    <property type="entry name" value="METHYLMALONYL-COA EPIMERASE, MITOCHONDRIAL"/>
    <property type="match status" value="1"/>
</dbReference>
<evidence type="ECO:0000259" key="3">
    <source>
        <dbReference type="PROSITE" id="PS51819"/>
    </source>
</evidence>
<name>X0YXG5_9ZZZZ</name>
<dbReference type="SUPFAM" id="SSF54593">
    <property type="entry name" value="Glyoxalase/Bleomycin resistance protein/Dihydroxybiphenyl dioxygenase"/>
    <property type="match status" value="1"/>
</dbReference>
<dbReference type="InterPro" id="IPR037523">
    <property type="entry name" value="VOC_core"/>
</dbReference>
<reference evidence="4" key="1">
    <citation type="journal article" date="2014" name="Front. Microbiol.">
        <title>High frequency of phylogenetically diverse reductive dehalogenase-homologous genes in deep subseafloor sedimentary metagenomes.</title>
        <authorList>
            <person name="Kawai M."/>
            <person name="Futagami T."/>
            <person name="Toyoda A."/>
            <person name="Takaki Y."/>
            <person name="Nishi S."/>
            <person name="Hori S."/>
            <person name="Arai W."/>
            <person name="Tsubouchi T."/>
            <person name="Morono Y."/>
            <person name="Uchiyama I."/>
            <person name="Ito T."/>
            <person name="Fujiyama A."/>
            <person name="Inagaki F."/>
            <person name="Takami H."/>
        </authorList>
    </citation>
    <scope>NUCLEOTIDE SEQUENCE</scope>
    <source>
        <strain evidence="4">Expedition CK06-06</strain>
    </source>
</reference>
<dbReference type="InterPro" id="IPR017515">
    <property type="entry name" value="MeMalonyl-CoA_epimerase"/>
</dbReference>
<accession>X0YXG5</accession>
<feature type="domain" description="VOC" evidence="3">
    <location>
        <begin position="4"/>
        <end position="131"/>
    </location>
</feature>
<gene>
    <name evidence="4" type="ORF">S01H4_17357</name>
</gene>
<dbReference type="GO" id="GO:0046491">
    <property type="term" value="P:L-methylmalonyl-CoA metabolic process"/>
    <property type="evidence" value="ECO:0007669"/>
    <property type="project" value="TreeGrafter"/>
</dbReference>
<evidence type="ECO:0000256" key="1">
    <source>
        <dbReference type="ARBA" id="ARBA00009308"/>
    </source>
</evidence>
<dbReference type="Pfam" id="PF13669">
    <property type="entry name" value="Glyoxalase_4"/>
    <property type="match status" value="1"/>
</dbReference>
<dbReference type="EMBL" id="BART01007638">
    <property type="protein sequence ID" value="GAG60950.1"/>
    <property type="molecule type" value="Genomic_DNA"/>
</dbReference>
<dbReference type="InterPro" id="IPR051785">
    <property type="entry name" value="MMCE/EMCE_epimerase"/>
</dbReference>
<dbReference type="PANTHER" id="PTHR43048">
    <property type="entry name" value="METHYLMALONYL-COA EPIMERASE"/>
    <property type="match status" value="1"/>
</dbReference>
<sequence>MAKKVDHIGILVSNLDEAIKLYKDCFGAEVDKIETLSEQGVKAAILSLAQGAKLELLEPLPDSNMAKALEKRGEGLHHITFEVDDVDKELSRLSERGIELVDKKARPGLEGTVAFIHPKSLRGVLVELCQKI</sequence>
<dbReference type="GO" id="GO:0046872">
    <property type="term" value="F:metal ion binding"/>
    <property type="evidence" value="ECO:0007669"/>
    <property type="project" value="UniProtKB-KW"/>
</dbReference>
<dbReference type="Gene3D" id="3.10.180.10">
    <property type="entry name" value="2,3-Dihydroxybiphenyl 1,2-Dioxygenase, domain 1"/>
    <property type="match status" value="1"/>
</dbReference>
<protein>
    <recommendedName>
        <fullName evidence="3">VOC domain-containing protein</fullName>
    </recommendedName>
</protein>
<dbReference type="InterPro" id="IPR029068">
    <property type="entry name" value="Glyas_Bleomycin-R_OHBP_Dase"/>
</dbReference>
<dbReference type="GO" id="GO:0004493">
    <property type="term" value="F:methylmalonyl-CoA epimerase activity"/>
    <property type="evidence" value="ECO:0007669"/>
    <property type="project" value="TreeGrafter"/>
</dbReference>
<comment type="caution">
    <text evidence="4">The sequence shown here is derived from an EMBL/GenBank/DDBJ whole genome shotgun (WGS) entry which is preliminary data.</text>
</comment>
<dbReference type="AlphaFoldDB" id="X0YXG5"/>
<dbReference type="PROSITE" id="PS51819">
    <property type="entry name" value="VOC"/>
    <property type="match status" value="1"/>
</dbReference>
<evidence type="ECO:0000313" key="4">
    <source>
        <dbReference type="EMBL" id="GAG60950.1"/>
    </source>
</evidence>
<keyword evidence="2" id="KW-0479">Metal-binding</keyword>
<evidence type="ECO:0000256" key="2">
    <source>
        <dbReference type="ARBA" id="ARBA00022723"/>
    </source>
</evidence>
<dbReference type="NCBIfam" id="TIGR03081">
    <property type="entry name" value="metmalonyl_epim"/>
    <property type="match status" value="1"/>
</dbReference>
<comment type="similarity">
    <text evidence="1">Belongs to the methylmalonyl-CoA epimerase family.</text>
</comment>
<dbReference type="CDD" id="cd07249">
    <property type="entry name" value="MMCE"/>
    <property type="match status" value="1"/>
</dbReference>
<proteinExistence type="inferred from homology"/>